<dbReference type="PANTHER" id="PTHR21174:SF0">
    <property type="entry name" value="HD PHOSPHOHYDROLASE FAMILY PROTEIN-RELATED"/>
    <property type="match status" value="1"/>
</dbReference>
<dbReference type="AlphaFoldDB" id="A0A2I1I1T6"/>
<sequence>MGAQAPQWLLTSFVDAMQQIGATATQSDLEKESVDLAERWSAPERQMHNLRRLMNTLTHIDEISSSAHDPDILRVAAWYHGAFLNKALEIKLGGFQANFAATRCIDHAHNRLTNLGVPEDVVARIDELIAFLTRHRAPRTDFDAQVLVDADLAGLACSPQDYKKLRTSLRAELGELDDLQFTKARMALVKKLLSYETIYQSPLGSAWEDTARANLEVELTRLEREKAQLCQAAQTEDAEEPEDTDDTDEVVEDSTTTTGTLIIKRRSIKKCVPVASVEDEVTSTGVLPRKIEEDTDSDEDEEATSSLESAVESLDLPTSD</sequence>
<gene>
    <name evidence="2" type="ORF">CYJ22_02960</name>
</gene>
<evidence type="ECO:0000313" key="3">
    <source>
        <dbReference type="Proteomes" id="UP000234198"/>
    </source>
</evidence>
<evidence type="ECO:0000313" key="2">
    <source>
        <dbReference type="EMBL" id="PKY65085.1"/>
    </source>
</evidence>
<dbReference type="EMBL" id="PKKM01000003">
    <property type="protein sequence ID" value="PKY65085.1"/>
    <property type="molecule type" value="Genomic_DNA"/>
</dbReference>
<feature type="region of interest" description="Disordered" evidence="1">
    <location>
        <begin position="229"/>
        <end position="256"/>
    </location>
</feature>
<dbReference type="Proteomes" id="UP000234198">
    <property type="component" value="Unassembled WGS sequence"/>
</dbReference>
<proteinExistence type="predicted"/>
<dbReference type="PANTHER" id="PTHR21174">
    <property type="match status" value="1"/>
</dbReference>
<feature type="region of interest" description="Disordered" evidence="1">
    <location>
        <begin position="277"/>
        <end position="320"/>
    </location>
</feature>
<name>A0A2I1I1T6_9ACTO</name>
<evidence type="ECO:0008006" key="4">
    <source>
        <dbReference type="Google" id="ProtNLM"/>
    </source>
</evidence>
<evidence type="ECO:0000256" key="1">
    <source>
        <dbReference type="SAM" id="MobiDB-lite"/>
    </source>
</evidence>
<dbReference type="RefSeq" id="WP_101600962.1">
    <property type="nucleotide sequence ID" value="NZ_PKKM01000003.1"/>
</dbReference>
<dbReference type="InterPro" id="IPR009218">
    <property type="entry name" value="HD_phosphohydro"/>
</dbReference>
<feature type="compositionally biased region" description="Acidic residues" evidence="1">
    <location>
        <begin position="236"/>
        <end position="252"/>
    </location>
</feature>
<comment type="caution">
    <text evidence="2">The sequence shown here is derived from an EMBL/GenBank/DDBJ whole genome shotgun (WGS) entry which is preliminary data.</text>
</comment>
<dbReference type="SUPFAM" id="SSF109604">
    <property type="entry name" value="HD-domain/PDEase-like"/>
    <property type="match status" value="1"/>
</dbReference>
<feature type="compositionally biased region" description="Acidic residues" evidence="1">
    <location>
        <begin position="293"/>
        <end position="303"/>
    </location>
</feature>
<accession>A0A2I1I1T6</accession>
<organism evidence="2 3">
    <name type="scientific">Schaalia odontolytica</name>
    <dbReference type="NCBI Taxonomy" id="1660"/>
    <lineage>
        <taxon>Bacteria</taxon>
        <taxon>Bacillati</taxon>
        <taxon>Actinomycetota</taxon>
        <taxon>Actinomycetes</taxon>
        <taxon>Actinomycetales</taxon>
        <taxon>Actinomycetaceae</taxon>
        <taxon>Schaalia</taxon>
    </lineage>
</organism>
<protein>
    <recommendedName>
        <fullName evidence="4">Hydrolase</fullName>
    </recommendedName>
</protein>
<reference evidence="2 3" key="1">
    <citation type="submission" date="2017-12" db="EMBL/GenBank/DDBJ databases">
        <title>Phylogenetic diversity of female urinary microbiome.</title>
        <authorList>
            <person name="Thomas-White K."/>
            <person name="Wolfe A.J."/>
        </authorList>
    </citation>
    <scope>NUCLEOTIDE SEQUENCE [LARGE SCALE GENOMIC DNA]</scope>
    <source>
        <strain evidence="2 3">UMB0018</strain>
    </source>
</reference>